<evidence type="ECO:0000313" key="3">
    <source>
        <dbReference type="Proteomes" id="UP001208570"/>
    </source>
</evidence>
<evidence type="ECO:0000256" key="1">
    <source>
        <dbReference type="SAM" id="Coils"/>
    </source>
</evidence>
<proteinExistence type="predicted"/>
<feature type="coiled-coil region" evidence="1">
    <location>
        <begin position="84"/>
        <end position="146"/>
    </location>
</feature>
<protein>
    <submittedName>
        <fullName evidence="2">Uncharacterized protein</fullName>
    </submittedName>
</protein>
<keyword evidence="3" id="KW-1185">Reference proteome</keyword>
<dbReference type="AlphaFoldDB" id="A0AAD9J3I8"/>
<comment type="caution">
    <text evidence="2">The sequence shown here is derived from an EMBL/GenBank/DDBJ whole genome shotgun (WGS) entry which is preliminary data.</text>
</comment>
<accession>A0AAD9J3I8</accession>
<sequence length="154" mass="18393">MALVKQMKDQLVEEKHKQLVLEAHIREEVCKEVSGQLAEIEAYYNGRLEQERSRMEEKADKRFDNYTQSVHRSRKRQRLVDDALNEEVKHIQEFRKENKELKDQLTILSKQVEQLKESLRIISGQRDQLQQENTAIKFQIRDLEMKVEKSDGLK</sequence>
<feature type="non-terminal residue" evidence="2">
    <location>
        <position position="1"/>
    </location>
</feature>
<reference evidence="2" key="1">
    <citation type="journal article" date="2023" name="Mol. Biol. Evol.">
        <title>Third-Generation Sequencing Reveals the Adaptive Role of the Epigenome in Three Deep-Sea Polychaetes.</title>
        <authorList>
            <person name="Perez M."/>
            <person name="Aroh O."/>
            <person name="Sun Y."/>
            <person name="Lan Y."/>
            <person name="Juniper S.K."/>
            <person name="Young C.R."/>
            <person name="Angers B."/>
            <person name="Qian P.Y."/>
        </authorList>
    </citation>
    <scope>NUCLEOTIDE SEQUENCE</scope>
    <source>
        <strain evidence="2">P08H-3</strain>
    </source>
</reference>
<gene>
    <name evidence="2" type="ORF">LSH36_679g00019</name>
</gene>
<keyword evidence="1" id="KW-0175">Coiled coil</keyword>
<evidence type="ECO:0000313" key="2">
    <source>
        <dbReference type="EMBL" id="KAK2145472.1"/>
    </source>
</evidence>
<organism evidence="2 3">
    <name type="scientific">Paralvinella palmiformis</name>
    <dbReference type="NCBI Taxonomy" id="53620"/>
    <lineage>
        <taxon>Eukaryota</taxon>
        <taxon>Metazoa</taxon>
        <taxon>Spiralia</taxon>
        <taxon>Lophotrochozoa</taxon>
        <taxon>Annelida</taxon>
        <taxon>Polychaeta</taxon>
        <taxon>Sedentaria</taxon>
        <taxon>Canalipalpata</taxon>
        <taxon>Terebellida</taxon>
        <taxon>Terebelliformia</taxon>
        <taxon>Alvinellidae</taxon>
        <taxon>Paralvinella</taxon>
    </lineage>
</organism>
<dbReference type="Proteomes" id="UP001208570">
    <property type="component" value="Unassembled WGS sequence"/>
</dbReference>
<name>A0AAD9J3I8_9ANNE</name>
<dbReference type="EMBL" id="JAODUP010000679">
    <property type="protein sequence ID" value="KAK2145472.1"/>
    <property type="molecule type" value="Genomic_DNA"/>
</dbReference>